<gene>
    <name evidence="1" type="ORF">HD601_006347</name>
</gene>
<protein>
    <submittedName>
        <fullName evidence="1">Uncharacterized protein</fullName>
    </submittedName>
</protein>
<proteinExistence type="predicted"/>
<organism evidence="1 2">
    <name type="scientific">Jiangella mangrovi</name>
    <dbReference type="NCBI Taxonomy" id="1524084"/>
    <lineage>
        <taxon>Bacteria</taxon>
        <taxon>Bacillati</taxon>
        <taxon>Actinomycetota</taxon>
        <taxon>Actinomycetes</taxon>
        <taxon>Jiangellales</taxon>
        <taxon>Jiangellaceae</taxon>
        <taxon>Jiangella</taxon>
    </lineage>
</organism>
<name>A0A7W9LQ12_9ACTN</name>
<dbReference type="EMBL" id="JACHMM010000001">
    <property type="protein sequence ID" value="MBB5791772.1"/>
    <property type="molecule type" value="Genomic_DNA"/>
</dbReference>
<dbReference type="Proteomes" id="UP000542813">
    <property type="component" value="Unassembled WGS sequence"/>
</dbReference>
<sequence>MTIHIRDRVRDAGGRVGTVVDGVPGNAIVQFDGDSHRTAVNPHELTRVGTGRCALCGEEFDLSKSRFDDMCSACDTGPRPYRLATDDELRDEVDLIHGPETAAVVRTMFAPSVGEYVAVIAVVHVDDAGQVRDALNARAGRDGGA</sequence>
<comment type="caution">
    <text evidence="1">The sequence shown here is derived from an EMBL/GenBank/DDBJ whole genome shotgun (WGS) entry which is preliminary data.</text>
</comment>
<evidence type="ECO:0000313" key="1">
    <source>
        <dbReference type="EMBL" id="MBB5791772.1"/>
    </source>
</evidence>
<evidence type="ECO:0000313" key="2">
    <source>
        <dbReference type="Proteomes" id="UP000542813"/>
    </source>
</evidence>
<dbReference type="AlphaFoldDB" id="A0A7W9LQ12"/>
<dbReference type="RefSeq" id="WP_184828807.1">
    <property type="nucleotide sequence ID" value="NZ_JACHMM010000001.1"/>
</dbReference>
<accession>A0A7W9LQ12</accession>
<keyword evidence="2" id="KW-1185">Reference proteome</keyword>
<reference evidence="1 2" key="1">
    <citation type="submission" date="2020-08" db="EMBL/GenBank/DDBJ databases">
        <title>Sequencing the genomes of 1000 actinobacteria strains.</title>
        <authorList>
            <person name="Klenk H.-P."/>
        </authorList>
    </citation>
    <scope>NUCLEOTIDE SEQUENCE [LARGE SCALE GENOMIC DNA]</scope>
    <source>
        <strain evidence="1 2">DSM 102122</strain>
    </source>
</reference>